<keyword evidence="1" id="KW-0732">Signal</keyword>
<feature type="domain" description="Lysozyme inhibitor LprI-like N-terminal" evidence="2">
    <location>
        <begin position="45"/>
        <end position="119"/>
    </location>
</feature>
<dbReference type="Gene3D" id="1.20.1270.180">
    <property type="match status" value="1"/>
</dbReference>
<dbReference type="EMBL" id="PUIQ01000007">
    <property type="protein sequence ID" value="PQP20150.1"/>
    <property type="molecule type" value="Genomic_DNA"/>
</dbReference>
<protein>
    <submittedName>
        <fullName evidence="3">Urocanate hydratase</fullName>
    </submittedName>
</protein>
<feature type="chain" id="PRO_5015549778" evidence="1">
    <location>
        <begin position="27"/>
        <end position="136"/>
    </location>
</feature>
<dbReference type="AlphaFoldDB" id="A0A2S8IZC3"/>
<evidence type="ECO:0000259" key="2">
    <source>
        <dbReference type="Pfam" id="PF07007"/>
    </source>
</evidence>
<evidence type="ECO:0000313" key="4">
    <source>
        <dbReference type="Proteomes" id="UP000238206"/>
    </source>
</evidence>
<name>A0A2S8IZC3_BURCE</name>
<proteinExistence type="predicted"/>
<accession>A0A2S8IZC3</accession>
<dbReference type="InterPro" id="IPR009739">
    <property type="entry name" value="LprI-like_N"/>
</dbReference>
<reference evidence="3 4" key="1">
    <citation type="submission" date="2018-02" db="EMBL/GenBank/DDBJ databases">
        <title>Draft genome sequencing of Burkholderia cepacia Y14-15.</title>
        <authorList>
            <person name="Zheng B.-X."/>
        </authorList>
    </citation>
    <scope>NUCLEOTIDE SEQUENCE [LARGE SCALE GENOMIC DNA]</scope>
    <source>
        <strain evidence="3 4">Y14-15</strain>
    </source>
</reference>
<feature type="signal peptide" evidence="1">
    <location>
        <begin position="1"/>
        <end position="26"/>
    </location>
</feature>
<evidence type="ECO:0000256" key="1">
    <source>
        <dbReference type="SAM" id="SignalP"/>
    </source>
</evidence>
<sequence length="136" mass="15198">MRYAIRHAARLLAVAALASGAAPVFAAVDCEHQGPTMDSVRNCIVDNNDQEVERAYRSLERKTRQRNPDAAKQLAKSQASWLSFASDTCNYVKAANPQQMIPDDAWMNCRVDFSQARVRILKKWEAQADAPQPAHN</sequence>
<dbReference type="Proteomes" id="UP000238206">
    <property type="component" value="Unassembled WGS sequence"/>
</dbReference>
<organism evidence="3 4">
    <name type="scientific">Burkholderia cepacia</name>
    <name type="common">Pseudomonas cepacia</name>
    <dbReference type="NCBI Taxonomy" id="292"/>
    <lineage>
        <taxon>Bacteria</taxon>
        <taxon>Pseudomonadati</taxon>
        <taxon>Pseudomonadota</taxon>
        <taxon>Betaproteobacteria</taxon>
        <taxon>Burkholderiales</taxon>
        <taxon>Burkholderiaceae</taxon>
        <taxon>Burkholderia</taxon>
        <taxon>Burkholderia cepacia complex</taxon>
    </lineage>
</organism>
<gene>
    <name evidence="3" type="ORF">C5615_07745</name>
</gene>
<comment type="caution">
    <text evidence="3">The sequence shown here is derived from an EMBL/GenBank/DDBJ whole genome shotgun (WGS) entry which is preliminary data.</text>
</comment>
<evidence type="ECO:0000313" key="3">
    <source>
        <dbReference type="EMBL" id="PQP20150.1"/>
    </source>
</evidence>
<dbReference type="Pfam" id="PF07007">
    <property type="entry name" value="LprI"/>
    <property type="match status" value="1"/>
</dbReference>